<name>A0A1M5W9U3_9RHOB</name>
<dbReference type="RefSeq" id="WP_072779161.1">
    <property type="nucleotide sequence ID" value="NZ_FQXC01000004.1"/>
</dbReference>
<dbReference type="STRING" id="996342.SAMN05443551_3325"/>
<keyword evidence="1" id="KW-1133">Transmembrane helix</keyword>
<accession>A0A1M5W9U3</accession>
<keyword evidence="1" id="KW-0812">Transmembrane</keyword>
<protein>
    <submittedName>
        <fullName evidence="2">Uncharacterized protein</fullName>
    </submittedName>
</protein>
<feature type="transmembrane region" description="Helical" evidence="1">
    <location>
        <begin position="52"/>
        <end position="74"/>
    </location>
</feature>
<gene>
    <name evidence="2" type="ORF">SAMN05443551_3325</name>
</gene>
<reference evidence="2 3" key="1">
    <citation type="submission" date="2016-11" db="EMBL/GenBank/DDBJ databases">
        <authorList>
            <person name="Jaros S."/>
            <person name="Januszkiewicz K."/>
            <person name="Wedrychowicz H."/>
        </authorList>
    </citation>
    <scope>NUCLEOTIDE SEQUENCE [LARGE SCALE GENOMIC DNA]</scope>
    <source>
        <strain evidence="2 3">DSM 29431</strain>
    </source>
</reference>
<keyword evidence="3" id="KW-1185">Reference proteome</keyword>
<dbReference type="EMBL" id="FQXC01000004">
    <property type="protein sequence ID" value="SHH83983.1"/>
    <property type="molecule type" value="Genomic_DNA"/>
</dbReference>
<dbReference type="Proteomes" id="UP000184221">
    <property type="component" value="Unassembled WGS sequence"/>
</dbReference>
<evidence type="ECO:0000313" key="2">
    <source>
        <dbReference type="EMBL" id="SHH83983.1"/>
    </source>
</evidence>
<dbReference type="AlphaFoldDB" id="A0A1M5W9U3"/>
<evidence type="ECO:0000313" key="3">
    <source>
        <dbReference type="Proteomes" id="UP000184221"/>
    </source>
</evidence>
<feature type="transmembrane region" description="Helical" evidence="1">
    <location>
        <begin position="30"/>
        <end position="46"/>
    </location>
</feature>
<proteinExistence type="predicted"/>
<evidence type="ECO:0000256" key="1">
    <source>
        <dbReference type="SAM" id="Phobius"/>
    </source>
</evidence>
<organism evidence="2 3">
    <name type="scientific">Marivita hallyeonensis</name>
    <dbReference type="NCBI Taxonomy" id="996342"/>
    <lineage>
        <taxon>Bacteria</taxon>
        <taxon>Pseudomonadati</taxon>
        <taxon>Pseudomonadota</taxon>
        <taxon>Alphaproteobacteria</taxon>
        <taxon>Rhodobacterales</taxon>
        <taxon>Roseobacteraceae</taxon>
        <taxon>Marivita</taxon>
    </lineage>
</organism>
<sequence>MSVSDPGFSRGTASAFEPVIEAIKEGKPQAVFLLLAVLIAALAFAVSQWGLVALSLTALALVPVIMVVLVLITVGK</sequence>
<keyword evidence="1" id="KW-0472">Membrane</keyword>